<accession>A0A0C3PBR0</accession>
<evidence type="ECO:0000313" key="2">
    <source>
        <dbReference type="Proteomes" id="UP000053257"/>
    </source>
</evidence>
<dbReference type="EMBL" id="KN840677">
    <property type="protein sequence ID" value="KIP02418.1"/>
    <property type="molecule type" value="Genomic_DNA"/>
</dbReference>
<dbReference type="AlphaFoldDB" id="A0A0C3PBR0"/>
<sequence>MPLTRGSRMLRPISPFSYLIYARSCHRILVTFTCLLLCSAKCANTYFSDRTDGSNCAMRSAHILLRTRKKRSSSVSYPCL</sequence>
<keyword evidence="2" id="KW-1185">Reference proteome</keyword>
<proteinExistence type="predicted"/>
<gene>
    <name evidence="1" type="ORF">PHLGIDRAFT_297206</name>
</gene>
<organism evidence="1 2">
    <name type="scientific">Phlebiopsis gigantea (strain 11061_1 CR5-6)</name>
    <name type="common">White-rot fungus</name>
    <name type="synonym">Peniophora gigantea</name>
    <dbReference type="NCBI Taxonomy" id="745531"/>
    <lineage>
        <taxon>Eukaryota</taxon>
        <taxon>Fungi</taxon>
        <taxon>Dikarya</taxon>
        <taxon>Basidiomycota</taxon>
        <taxon>Agaricomycotina</taxon>
        <taxon>Agaricomycetes</taxon>
        <taxon>Polyporales</taxon>
        <taxon>Phanerochaetaceae</taxon>
        <taxon>Phlebiopsis</taxon>
    </lineage>
</organism>
<dbReference type="Proteomes" id="UP000053257">
    <property type="component" value="Unassembled WGS sequence"/>
</dbReference>
<name>A0A0C3PBR0_PHLG1</name>
<protein>
    <submittedName>
        <fullName evidence="1">Uncharacterized protein</fullName>
    </submittedName>
</protein>
<reference evidence="1 2" key="1">
    <citation type="journal article" date="2014" name="PLoS Genet.">
        <title>Analysis of the Phlebiopsis gigantea genome, transcriptome and secretome provides insight into its pioneer colonization strategies of wood.</title>
        <authorList>
            <person name="Hori C."/>
            <person name="Ishida T."/>
            <person name="Igarashi K."/>
            <person name="Samejima M."/>
            <person name="Suzuki H."/>
            <person name="Master E."/>
            <person name="Ferreira P."/>
            <person name="Ruiz-Duenas F.J."/>
            <person name="Held B."/>
            <person name="Canessa P."/>
            <person name="Larrondo L.F."/>
            <person name="Schmoll M."/>
            <person name="Druzhinina I.S."/>
            <person name="Kubicek C.P."/>
            <person name="Gaskell J.A."/>
            <person name="Kersten P."/>
            <person name="St John F."/>
            <person name="Glasner J."/>
            <person name="Sabat G."/>
            <person name="Splinter BonDurant S."/>
            <person name="Syed K."/>
            <person name="Yadav J."/>
            <person name="Mgbeahuruike A.C."/>
            <person name="Kovalchuk A."/>
            <person name="Asiegbu F.O."/>
            <person name="Lackner G."/>
            <person name="Hoffmeister D."/>
            <person name="Rencoret J."/>
            <person name="Gutierrez A."/>
            <person name="Sun H."/>
            <person name="Lindquist E."/>
            <person name="Barry K."/>
            <person name="Riley R."/>
            <person name="Grigoriev I.V."/>
            <person name="Henrissat B."/>
            <person name="Kues U."/>
            <person name="Berka R.M."/>
            <person name="Martinez A.T."/>
            <person name="Covert S.F."/>
            <person name="Blanchette R.A."/>
            <person name="Cullen D."/>
        </authorList>
    </citation>
    <scope>NUCLEOTIDE SEQUENCE [LARGE SCALE GENOMIC DNA]</scope>
    <source>
        <strain evidence="1 2">11061_1 CR5-6</strain>
    </source>
</reference>
<dbReference type="HOGENOM" id="CLU_2590570_0_0_1"/>
<evidence type="ECO:0000313" key="1">
    <source>
        <dbReference type="EMBL" id="KIP02418.1"/>
    </source>
</evidence>